<dbReference type="SMART" id="SM00181">
    <property type="entry name" value="EGF"/>
    <property type="match status" value="5"/>
</dbReference>
<dbReference type="GO" id="GO:0004867">
    <property type="term" value="F:serine-type endopeptidase inhibitor activity"/>
    <property type="evidence" value="ECO:0007669"/>
    <property type="project" value="UniProtKB-KW"/>
</dbReference>
<keyword evidence="2" id="KW-0722">Serine protease inhibitor</keyword>
<feature type="domain" description="EGF-like" evidence="4">
    <location>
        <begin position="143"/>
        <end position="183"/>
    </location>
</feature>
<name>A0A915AAK2_PARUN</name>
<keyword evidence="1" id="KW-0646">Protease inhibitor</keyword>
<dbReference type="PANTHER" id="PTHR23259">
    <property type="entry name" value="RIDDLE"/>
    <property type="match status" value="1"/>
</dbReference>
<feature type="domain" description="EGF-like" evidence="4">
    <location>
        <begin position="80"/>
        <end position="120"/>
    </location>
</feature>
<keyword evidence="3" id="KW-1015">Disulfide bond</keyword>
<keyword evidence="5" id="KW-1185">Reference proteome</keyword>
<evidence type="ECO:0000259" key="4">
    <source>
        <dbReference type="SMART" id="SM00181"/>
    </source>
</evidence>
<dbReference type="AlphaFoldDB" id="A0A915AAK2"/>
<dbReference type="InterPro" id="IPR000742">
    <property type="entry name" value="EGF"/>
</dbReference>
<feature type="domain" description="EGF-like" evidence="4">
    <location>
        <begin position="281"/>
        <end position="321"/>
    </location>
</feature>
<protein>
    <submittedName>
        <fullName evidence="6">EGF-like domain-containing protein</fullName>
    </submittedName>
</protein>
<feature type="domain" description="EGF-like" evidence="4">
    <location>
        <begin position="219"/>
        <end position="259"/>
    </location>
</feature>
<sequence>SSLETMIIKMKRSSIEISSLIFAFSIIYAYSMCPDMGDIPSSSTFGCIWVIARNSDGCLSYVEDCDEPRSCPNLNEVLWMCSSYCAPTCSNPQPTCGPQCGPPECQCIHGYLRDPSGKCIRADECPSNAAIADLCSDDELFKACSSLCEPTCFSDPNAPCALGCGPPKCECRPGLVRHDGICIWSDQCPTGDVGDENAMLRAPQQTAAHFCTANEEFVRCSSMCEPTCFTSPNQQCPLACGAPKCQCRQGFVRHRGQCIRPFQCPASGPPRRCDANEVFVQCSSLCEPTCRSRPNESCPLGCGPPKCECQPGFVRHNGRCIARFQCPQQTPRCGPNEQYVTCSSMCEPTCFTPPNQRCPLACGPPMCQCRQGYVRSGGQCIRRSDCPQLRRCRTQRDCPPNNVCRSGYCQQWYPGIALATADVEQRELRAAGNDIPCTLDVHCPPSTNCVGNICVAGQVEDFSAVQVTACEMDSECKPGEACVENICFKSR</sequence>
<dbReference type="Proteomes" id="UP000887569">
    <property type="component" value="Unplaced"/>
</dbReference>
<dbReference type="Pfam" id="PF01826">
    <property type="entry name" value="TIL"/>
    <property type="match status" value="5"/>
</dbReference>
<organism evidence="5 6">
    <name type="scientific">Parascaris univalens</name>
    <name type="common">Nematode worm</name>
    <dbReference type="NCBI Taxonomy" id="6257"/>
    <lineage>
        <taxon>Eukaryota</taxon>
        <taxon>Metazoa</taxon>
        <taxon>Ecdysozoa</taxon>
        <taxon>Nematoda</taxon>
        <taxon>Chromadorea</taxon>
        <taxon>Rhabditida</taxon>
        <taxon>Spirurina</taxon>
        <taxon>Ascaridomorpha</taxon>
        <taxon>Ascaridoidea</taxon>
        <taxon>Ascarididae</taxon>
        <taxon>Parascaris</taxon>
    </lineage>
</organism>
<dbReference type="InterPro" id="IPR051368">
    <property type="entry name" value="SerProtInhib-TIL_Domain"/>
</dbReference>
<reference evidence="6" key="1">
    <citation type="submission" date="2022-11" db="UniProtKB">
        <authorList>
            <consortium name="WormBaseParasite"/>
        </authorList>
    </citation>
    <scope>IDENTIFICATION</scope>
</reference>
<dbReference type="PANTHER" id="PTHR23259:SF70">
    <property type="entry name" value="ACCESSORY GLAND PROTEIN ACP62F-RELATED"/>
    <property type="match status" value="1"/>
</dbReference>
<evidence type="ECO:0000256" key="1">
    <source>
        <dbReference type="ARBA" id="ARBA00022690"/>
    </source>
</evidence>
<dbReference type="SUPFAM" id="SSF57567">
    <property type="entry name" value="Serine protease inhibitors"/>
    <property type="match status" value="5"/>
</dbReference>
<evidence type="ECO:0000256" key="2">
    <source>
        <dbReference type="ARBA" id="ARBA00022900"/>
    </source>
</evidence>
<dbReference type="CDD" id="cd19941">
    <property type="entry name" value="TIL"/>
    <property type="match status" value="5"/>
</dbReference>
<dbReference type="InterPro" id="IPR036084">
    <property type="entry name" value="Ser_inhib-like_sf"/>
</dbReference>
<dbReference type="WBParaSite" id="PgR004_g030_t01">
    <property type="protein sequence ID" value="PgR004_g030_t01"/>
    <property type="gene ID" value="PgR004_g030"/>
</dbReference>
<proteinExistence type="predicted"/>
<evidence type="ECO:0000313" key="5">
    <source>
        <dbReference type="Proteomes" id="UP000887569"/>
    </source>
</evidence>
<feature type="domain" description="EGF-like" evidence="4">
    <location>
        <begin position="341"/>
        <end position="381"/>
    </location>
</feature>
<evidence type="ECO:0000256" key="3">
    <source>
        <dbReference type="ARBA" id="ARBA00023157"/>
    </source>
</evidence>
<dbReference type="InterPro" id="IPR002919">
    <property type="entry name" value="TIL_dom"/>
</dbReference>
<dbReference type="Gene3D" id="2.10.25.10">
    <property type="entry name" value="Laminin"/>
    <property type="match status" value="5"/>
</dbReference>
<accession>A0A915AAK2</accession>
<evidence type="ECO:0000313" key="6">
    <source>
        <dbReference type="WBParaSite" id="PgR004_g030_t01"/>
    </source>
</evidence>